<comment type="similarity">
    <text evidence="1 2">Belongs to the eIF-2B alpha/beta/delta subunits family.</text>
</comment>
<proteinExistence type="inferred from homology"/>
<dbReference type="Pfam" id="PF01008">
    <property type="entry name" value="IF-2B"/>
    <property type="match status" value="1"/>
</dbReference>
<dbReference type="Gene3D" id="3.90.79.10">
    <property type="entry name" value="Nucleoside Triphosphate Pyrophosphohydrolase"/>
    <property type="match status" value="1"/>
</dbReference>
<gene>
    <name evidence="4" type="ORF">BO88DRAFT_386007</name>
</gene>
<dbReference type="GO" id="GO:0046523">
    <property type="term" value="F:S-methyl-5-thioribose-1-phosphate isomerase activity"/>
    <property type="evidence" value="ECO:0007669"/>
    <property type="project" value="TreeGrafter"/>
</dbReference>
<keyword evidence="5" id="KW-1185">Reference proteome</keyword>
<keyword evidence="4" id="KW-0396">Initiation factor</keyword>
<organism evidence="4 5">
    <name type="scientific">Aspergillus vadensis (strain CBS 113365 / IMI 142717 / IBT 24658)</name>
    <dbReference type="NCBI Taxonomy" id="1448311"/>
    <lineage>
        <taxon>Eukaryota</taxon>
        <taxon>Fungi</taxon>
        <taxon>Dikarya</taxon>
        <taxon>Ascomycota</taxon>
        <taxon>Pezizomycotina</taxon>
        <taxon>Eurotiomycetes</taxon>
        <taxon>Eurotiomycetidae</taxon>
        <taxon>Eurotiales</taxon>
        <taxon>Aspergillaceae</taxon>
        <taxon>Aspergillus</taxon>
        <taxon>Aspergillus subgen. Circumdati</taxon>
    </lineage>
</organism>
<name>A0A319BDN2_ASPVC</name>
<dbReference type="Proteomes" id="UP000248405">
    <property type="component" value="Unassembled WGS sequence"/>
</dbReference>
<dbReference type="PROSITE" id="PS51462">
    <property type="entry name" value="NUDIX"/>
    <property type="match status" value="1"/>
</dbReference>
<dbReference type="InterPro" id="IPR015797">
    <property type="entry name" value="NUDIX_hydrolase-like_dom_sf"/>
</dbReference>
<dbReference type="CDD" id="cd18872">
    <property type="entry name" value="NUDIX_eIF-2B"/>
    <property type="match status" value="1"/>
</dbReference>
<dbReference type="InterPro" id="IPR000086">
    <property type="entry name" value="NUDIX_hydrolase_dom"/>
</dbReference>
<dbReference type="OrthoDB" id="206213at2759"/>
<evidence type="ECO:0000259" key="3">
    <source>
        <dbReference type="PROSITE" id="PS51462"/>
    </source>
</evidence>
<dbReference type="InterPro" id="IPR037171">
    <property type="entry name" value="NagB/RpiA_transferase-like"/>
</dbReference>
<dbReference type="GeneID" id="37209360"/>
<evidence type="ECO:0000313" key="4">
    <source>
        <dbReference type="EMBL" id="PYH70211.1"/>
    </source>
</evidence>
<evidence type="ECO:0000313" key="5">
    <source>
        <dbReference type="Proteomes" id="UP000248405"/>
    </source>
</evidence>
<dbReference type="GO" id="GO:0019509">
    <property type="term" value="P:L-methionine salvage from methylthioadenosine"/>
    <property type="evidence" value="ECO:0007669"/>
    <property type="project" value="TreeGrafter"/>
</dbReference>
<dbReference type="GO" id="GO:0003743">
    <property type="term" value="F:translation initiation factor activity"/>
    <property type="evidence" value="ECO:0007669"/>
    <property type="project" value="UniProtKB-KW"/>
</dbReference>
<dbReference type="EMBL" id="KZ821621">
    <property type="protein sequence ID" value="PYH70211.1"/>
    <property type="molecule type" value="Genomic_DNA"/>
</dbReference>
<dbReference type="SUPFAM" id="SSF55811">
    <property type="entry name" value="Nudix"/>
    <property type="match status" value="1"/>
</dbReference>
<dbReference type="PANTHER" id="PTHR43475:SF3">
    <property type="entry name" value="TRANSLATION INITIATION FACTOR EIF-2B SUBUNIT FAMILY PROTEIN (AFU_ORTHOLOGUE AFUA_2G14290)"/>
    <property type="match status" value="1"/>
</dbReference>
<reference evidence="4" key="1">
    <citation type="submission" date="2016-12" db="EMBL/GenBank/DDBJ databases">
        <title>The genomes of Aspergillus section Nigri reveals drivers in fungal speciation.</title>
        <authorList>
            <consortium name="DOE Joint Genome Institute"/>
            <person name="Vesth T.C."/>
            <person name="Nybo J."/>
            <person name="Theobald S."/>
            <person name="Brandl J."/>
            <person name="Frisvad J.C."/>
            <person name="Nielsen K.F."/>
            <person name="Lyhne E.K."/>
            <person name="Kogle M.E."/>
            <person name="Kuo A."/>
            <person name="Riley R."/>
            <person name="Clum A."/>
            <person name="Nolan M."/>
            <person name="Lipzen A."/>
            <person name="Salamov A."/>
            <person name="Henrissat B."/>
            <person name="Wiebenga A."/>
            <person name="De Vries R.P."/>
            <person name="Grigoriev I.V."/>
            <person name="Mortensen U.H."/>
            <person name="Andersen M.R."/>
            <person name="Baker S.E."/>
        </authorList>
    </citation>
    <scope>NUCLEOTIDE SEQUENCE [LARGE SCALE GENOMIC DNA]</scope>
    <source>
        <strain evidence="4">CBS 113365</strain>
    </source>
</reference>
<evidence type="ECO:0000256" key="2">
    <source>
        <dbReference type="RuleBase" id="RU003814"/>
    </source>
</evidence>
<evidence type="ECO:0000256" key="1">
    <source>
        <dbReference type="ARBA" id="ARBA00007251"/>
    </source>
</evidence>
<dbReference type="SUPFAM" id="SSF100950">
    <property type="entry name" value="NagB/RpiA/CoA transferase-like"/>
    <property type="match status" value="1"/>
</dbReference>
<dbReference type="InterPro" id="IPR000649">
    <property type="entry name" value="IF-2B-related"/>
</dbReference>
<dbReference type="RefSeq" id="XP_025564005.1">
    <property type="nucleotide sequence ID" value="XM_025704768.1"/>
</dbReference>
<keyword evidence="4" id="KW-0648">Protein biosynthesis</keyword>
<dbReference type="InterPro" id="IPR042529">
    <property type="entry name" value="IF_2B-like_C"/>
</dbReference>
<feature type="domain" description="Nudix hydrolase" evidence="3">
    <location>
        <begin position="47"/>
        <end position="194"/>
    </location>
</feature>
<dbReference type="Gene3D" id="3.40.50.10470">
    <property type="entry name" value="Translation initiation factor eif-2b, domain 2"/>
    <property type="match status" value="1"/>
</dbReference>
<sequence length="569" mass="64432">MLISRKAYSFAPLFTCRRSVHSSINRRSLSATFKMSHKEQPHESQLEKRAVVSSFIFKFPKGPSERPVVALFKRSDKVRTYSHHLAPISGSISRSDKFPLEAAWRELAEETSLDQSSLIHWRTGKPFTFGDRSVNREWTVHPFAFKLKDPSEGGKGEGAIKIDWEHEGWEWYDPQSVLDREDLEIVPRLKDSLRRVWFEGELSERAAKTLSLGLERLRSDHESGAQELTAIALVAFRDFIVQTQDEINSEEWWKTVRMAAWHIIKNGRESMGASTMNALIAVLDEIKDILVDEQTNPQHTLERVLNVLDHHLKCRKSRQTQVKDAFANYIRFKFLHHGEALDKLTILTVSASSTIRDSILEAYASLDIRKLELRILESRPLFEGTSIGSSIVSNFKSRFLDTPGKELKVKIYTDASAALAAADVDLLLLGADRISSTKGVSNKTGSLPAVLCTKHVSPNAQIAVLSDLEKINCVGSMIDDDHHEDNDPMEVISAWRNDGVKAVRVLEDGMKEADAEGSSTVEVKNTYFEWVPLYMVDAFVSEEGVMDESRIRERSKQLGETVNRFFEDL</sequence>
<accession>A0A319BDN2</accession>
<dbReference type="PANTHER" id="PTHR43475">
    <property type="entry name" value="METHYLTHIORIBOSE-1-PHOSPHATE ISOMERASE"/>
    <property type="match status" value="1"/>
</dbReference>
<protein>
    <submittedName>
        <fullName evidence="4">Translation initiation factor eIF-2B subunit family protein</fullName>
    </submittedName>
</protein>
<dbReference type="Pfam" id="PF00293">
    <property type="entry name" value="NUDIX"/>
    <property type="match status" value="1"/>
</dbReference>
<dbReference type="AlphaFoldDB" id="A0A319BDN2"/>